<evidence type="ECO:0000256" key="1">
    <source>
        <dbReference type="ARBA" id="ARBA00001954"/>
    </source>
</evidence>
<evidence type="ECO:0000256" key="8">
    <source>
        <dbReference type="RuleBase" id="RU000683"/>
    </source>
</evidence>
<evidence type="ECO:0000256" key="6">
    <source>
        <dbReference type="ARBA" id="ARBA00023002"/>
    </source>
</evidence>
<protein>
    <recommendedName>
        <fullName evidence="9">VOC domain-containing protein</fullName>
    </recommendedName>
</protein>
<keyword evidence="5 8" id="KW-0223">Dioxygenase</keyword>
<feature type="domain" description="VOC" evidence="9">
    <location>
        <begin position="141"/>
        <end position="257"/>
    </location>
</feature>
<proteinExistence type="inferred from homology"/>
<evidence type="ECO:0000256" key="7">
    <source>
        <dbReference type="ARBA" id="ARBA00023004"/>
    </source>
</evidence>
<comment type="cofactor">
    <cofactor evidence="1 8">
        <name>Fe(2+)</name>
        <dbReference type="ChEBI" id="CHEBI:29033"/>
    </cofactor>
</comment>
<dbReference type="PROSITE" id="PS00082">
    <property type="entry name" value="EXTRADIOL_DIOXYGENAS"/>
    <property type="match status" value="1"/>
</dbReference>
<reference evidence="10 11" key="1">
    <citation type="submission" date="2016-06" db="EMBL/GenBank/DDBJ databases">
        <authorList>
            <person name="Kjaerup R.B."/>
            <person name="Dalgaard T.S."/>
            <person name="Juul-Madsen H.R."/>
        </authorList>
    </citation>
    <scope>NUCLEOTIDE SEQUENCE [LARGE SCALE GENOMIC DNA]</scope>
    <source>
        <strain evidence="10 11">1127319.6</strain>
    </source>
</reference>
<feature type="domain" description="VOC" evidence="9">
    <location>
        <begin position="6"/>
        <end position="120"/>
    </location>
</feature>
<dbReference type="Pfam" id="PF00903">
    <property type="entry name" value="Glyoxalase"/>
    <property type="match status" value="1"/>
</dbReference>
<dbReference type="Proteomes" id="UP000093898">
    <property type="component" value="Unassembled WGS sequence"/>
</dbReference>
<keyword evidence="6 8" id="KW-0560">Oxidoreductase</keyword>
<comment type="similarity">
    <text evidence="2 8">Belongs to the extradiol ring-cleavage dioxygenase family.</text>
</comment>
<evidence type="ECO:0000259" key="9">
    <source>
        <dbReference type="PROSITE" id="PS51819"/>
    </source>
</evidence>
<evidence type="ECO:0000256" key="3">
    <source>
        <dbReference type="ARBA" id="ARBA00022723"/>
    </source>
</evidence>
<dbReference type="GO" id="GO:0051213">
    <property type="term" value="F:dioxygenase activity"/>
    <property type="evidence" value="ECO:0007669"/>
    <property type="project" value="UniProtKB-KW"/>
</dbReference>
<dbReference type="SUPFAM" id="SSF54593">
    <property type="entry name" value="Glyoxalase/Bleomycin resistance protein/Dihydroxybiphenyl dioxygenase"/>
    <property type="match status" value="2"/>
</dbReference>
<keyword evidence="4 8" id="KW-0058">Aromatic hydrocarbons catabolism</keyword>
<dbReference type="Gene3D" id="3.10.180.10">
    <property type="entry name" value="2,3-Dihydroxybiphenyl 1,2-Dioxygenase, domain 1"/>
    <property type="match status" value="2"/>
</dbReference>
<dbReference type="InterPro" id="IPR029068">
    <property type="entry name" value="Glyas_Bleomycin-R_OHBP_Dase"/>
</dbReference>
<organism evidence="10 11">
    <name type="scientific">Mycolicibacterium mucogenicum</name>
    <name type="common">Mycobacterium mucogenicum</name>
    <dbReference type="NCBI Taxonomy" id="56689"/>
    <lineage>
        <taxon>Bacteria</taxon>
        <taxon>Bacillati</taxon>
        <taxon>Actinomycetota</taxon>
        <taxon>Actinomycetes</taxon>
        <taxon>Mycobacteriales</taxon>
        <taxon>Mycobacteriaceae</taxon>
        <taxon>Mycolicibacterium</taxon>
    </lineage>
</organism>
<dbReference type="EMBL" id="LZLC01000107">
    <property type="protein sequence ID" value="OBJ42234.1"/>
    <property type="molecule type" value="Genomic_DNA"/>
</dbReference>
<evidence type="ECO:0000313" key="11">
    <source>
        <dbReference type="Proteomes" id="UP000093898"/>
    </source>
</evidence>
<dbReference type="AlphaFoldDB" id="A0A1A3H3P1"/>
<dbReference type="RefSeq" id="WP_064980994.1">
    <property type="nucleotide sequence ID" value="NZ_LZLC01000107.1"/>
</dbReference>
<keyword evidence="7 8" id="KW-0408">Iron</keyword>
<dbReference type="PANTHER" id="PTHR21366">
    <property type="entry name" value="GLYOXALASE FAMILY PROTEIN"/>
    <property type="match status" value="1"/>
</dbReference>
<dbReference type="PROSITE" id="PS51819">
    <property type="entry name" value="VOC"/>
    <property type="match status" value="2"/>
</dbReference>
<evidence type="ECO:0000256" key="4">
    <source>
        <dbReference type="ARBA" id="ARBA00022797"/>
    </source>
</evidence>
<dbReference type="InterPro" id="IPR000486">
    <property type="entry name" value="Xdiol_ring_cleave_dOase_1/2"/>
</dbReference>
<dbReference type="OrthoDB" id="6909416at2"/>
<dbReference type="InterPro" id="IPR037523">
    <property type="entry name" value="VOC_core"/>
</dbReference>
<dbReference type="InterPro" id="IPR004360">
    <property type="entry name" value="Glyas_Fos-R_dOase_dom"/>
</dbReference>
<sequence length="286" mass="31815">MTRVRALGYLGLTSDDLDGWREMAGPLLGGELRDRDTGDIDIRLDRRSWRVRVVAGNENELKFAGWELADDRELDALVGELAAAGYQFVEAPEELRANRNVGRLVTGTDPDGNAVELFHSAAIADDVFRSPNQSKFLTELGVGHMVLFCSDLDKMLSFYCGVLGLRVTDVIHLSTETIYFLRCNARHHSLALVPGRSQHTLQHIMFEVDSVDSVGAAFERCEAADQAQTTLGRHSNDEMFSFYAMAPGGYTIEFGTGGRLIDEDLHRGASFTTTSWWGHRDLKKSR</sequence>
<name>A0A1A3H3P1_MYCMU</name>
<accession>A0A1A3H3P1</accession>
<evidence type="ECO:0000256" key="5">
    <source>
        <dbReference type="ARBA" id="ARBA00022964"/>
    </source>
</evidence>
<evidence type="ECO:0000313" key="10">
    <source>
        <dbReference type="EMBL" id="OBJ42234.1"/>
    </source>
</evidence>
<evidence type="ECO:0000256" key="2">
    <source>
        <dbReference type="ARBA" id="ARBA00008784"/>
    </source>
</evidence>
<comment type="caution">
    <text evidence="10">The sequence shown here is derived from an EMBL/GenBank/DDBJ whole genome shotgun (WGS) entry which is preliminary data.</text>
</comment>
<keyword evidence="3" id="KW-0479">Metal-binding</keyword>
<dbReference type="GO" id="GO:0008198">
    <property type="term" value="F:ferrous iron binding"/>
    <property type="evidence" value="ECO:0007669"/>
    <property type="project" value="InterPro"/>
</dbReference>
<gene>
    <name evidence="10" type="ORF">A5630_21240</name>
</gene>
<dbReference type="InterPro" id="IPR050383">
    <property type="entry name" value="GlyoxalaseI/FosfomycinResist"/>
</dbReference>
<dbReference type="CDD" id="cd07252">
    <property type="entry name" value="BphC1-RGP6_N_like"/>
    <property type="match status" value="1"/>
</dbReference>